<evidence type="ECO:0000256" key="2">
    <source>
        <dbReference type="ARBA" id="ARBA00004286"/>
    </source>
</evidence>
<evidence type="ECO:0000313" key="9">
    <source>
        <dbReference type="RefSeq" id="XP_018006438.1"/>
    </source>
</evidence>
<evidence type="ECO:0000313" key="8">
    <source>
        <dbReference type="Proteomes" id="UP000694843"/>
    </source>
</evidence>
<dbReference type="GeneID" id="108664369"/>
<evidence type="ECO:0000256" key="1">
    <source>
        <dbReference type="ARBA" id="ARBA00004123"/>
    </source>
</evidence>
<comment type="subcellular location">
    <subcellularLocation>
        <location evidence="2">Chromosome</location>
    </subcellularLocation>
    <subcellularLocation>
        <location evidence="1">Nucleus</location>
    </subcellularLocation>
</comment>
<reference evidence="9" key="1">
    <citation type="submission" date="2025-08" db="UniProtKB">
        <authorList>
            <consortium name="RefSeq"/>
        </authorList>
    </citation>
    <scope>IDENTIFICATION</scope>
    <source>
        <tissue evidence="9">Whole organism</tissue>
    </source>
</reference>
<evidence type="ECO:0000256" key="3">
    <source>
        <dbReference type="ARBA" id="ARBA00010803"/>
    </source>
</evidence>
<evidence type="ECO:0000259" key="7">
    <source>
        <dbReference type="Pfam" id="PF10283"/>
    </source>
</evidence>
<dbReference type="OMA" id="HKELHML"/>
<evidence type="ECO:0000256" key="6">
    <source>
        <dbReference type="SAM" id="MobiDB-lite"/>
    </source>
</evidence>
<proteinExistence type="inferred from homology"/>
<sequence>MAATKQTTLKFTKQKADMKPLCRYGEKCYQKNPNHLQKYHHPKKNFQSEKDVRKRNACEAFSADEDSLPSVDAHASSSLPADTSSPPLKQAKLEETSSLAADSSIAAENCTFTDEDEQELPASPSDLQENIKQKFLVEMPEDFFKFWDFCEELNKENPSNALLSCGIRLVGAYDVVAGKDLKPRCLSRYLCHWRFYHDPPEMQTILTCGNDGYHIGYFRDCPSEAPVFVASMSDVKPGLVSPLGDNVFDALRVYCKEAEKKVDTFKKPAFSKLISQLEDAAKTHGFKLDSKTDAVRQRKKKVVCRSFHGAGIVVPYDKETDVGYREIPETDANLRKMLQRVSDAKNPAARSAAFATVQEVITNSQWATDEGDFGMGLELGMDLFLFGCPHLHSSAKHLMTVAYDLLGRQEFSTILKAHLKNRRKGQNLSAFN</sequence>
<dbReference type="GO" id="GO:0005634">
    <property type="term" value="C:nucleus"/>
    <property type="evidence" value="ECO:0007669"/>
    <property type="project" value="UniProtKB-SubCell"/>
</dbReference>
<organism evidence="8 9">
    <name type="scientific">Hyalella azteca</name>
    <name type="common">Amphipod</name>
    <dbReference type="NCBI Taxonomy" id="294128"/>
    <lineage>
        <taxon>Eukaryota</taxon>
        <taxon>Metazoa</taxon>
        <taxon>Ecdysozoa</taxon>
        <taxon>Arthropoda</taxon>
        <taxon>Crustacea</taxon>
        <taxon>Multicrustacea</taxon>
        <taxon>Malacostraca</taxon>
        <taxon>Eumalacostraca</taxon>
        <taxon>Peracarida</taxon>
        <taxon>Amphipoda</taxon>
        <taxon>Senticaudata</taxon>
        <taxon>Talitrida</taxon>
        <taxon>Talitroidea</taxon>
        <taxon>Hyalellidae</taxon>
        <taxon>Hyalella</taxon>
    </lineage>
</organism>
<dbReference type="InterPro" id="IPR019406">
    <property type="entry name" value="APLF_PBZ"/>
</dbReference>
<keyword evidence="5" id="KW-0539">Nucleus</keyword>
<dbReference type="PANTHER" id="PTHR13386:SF1">
    <property type="entry name" value="HISTONE PARYLATION FACTOR 1"/>
    <property type="match status" value="1"/>
</dbReference>
<dbReference type="RefSeq" id="XP_018006438.1">
    <property type="nucleotide sequence ID" value="XM_018150949.2"/>
</dbReference>
<keyword evidence="4" id="KW-0158">Chromosome</keyword>
<evidence type="ECO:0000256" key="5">
    <source>
        <dbReference type="ARBA" id="ARBA00023242"/>
    </source>
</evidence>
<dbReference type="OrthoDB" id="416496at2759"/>
<dbReference type="Pfam" id="PF10228">
    <property type="entry name" value="HPF1"/>
    <property type="match status" value="1"/>
</dbReference>
<feature type="compositionally biased region" description="Polar residues" evidence="6">
    <location>
        <begin position="75"/>
        <end position="87"/>
    </location>
</feature>
<keyword evidence="8" id="KW-1185">Reference proteome</keyword>
<protein>
    <submittedName>
        <fullName evidence="9">Histone PARylation factor 1</fullName>
    </submittedName>
</protein>
<feature type="region of interest" description="Disordered" evidence="6">
    <location>
        <begin position="33"/>
        <end position="52"/>
    </location>
</feature>
<dbReference type="GO" id="GO:0006974">
    <property type="term" value="P:DNA damage response"/>
    <property type="evidence" value="ECO:0007669"/>
    <property type="project" value="InterPro"/>
</dbReference>
<evidence type="ECO:0000256" key="4">
    <source>
        <dbReference type="ARBA" id="ARBA00022454"/>
    </source>
</evidence>
<feature type="domain" description="PBZ-type" evidence="7">
    <location>
        <begin position="19"/>
        <end position="44"/>
    </location>
</feature>
<name>A0A8B7MYU4_HYAAZ</name>
<dbReference type="GO" id="GO:0072572">
    <property type="term" value="F:poly-ADP-D-ribose binding"/>
    <property type="evidence" value="ECO:0007669"/>
    <property type="project" value="TreeGrafter"/>
</dbReference>
<gene>
    <name evidence="9" type="primary">LOC108664369</name>
</gene>
<dbReference type="AlphaFoldDB" id="A0A8B7MYU4"/>
<dbReference type="InterPro" id="IPR019361">
    <property type="entry name" value="HPF1"/>
</dbReference>
<dbReference type="Pfam" id="PF10283">
    <property type="entry name" value="zf-CCHH"/>
    <property type="match status" value="1"/>
</dbReference>
<dbReference type="GO" id="GO:0042393">
    <property type="term" value="F:histone binding"/>
    <property type="evidence" value="ECO:0007669"/>
    <property type="project" value="InterPro"/>
</dbReference>
<dbReference type="PANTHER" id="PTHR13386">
    <property type="entry name" value="HISTONE PARYLATION FACTOR 1"/>
    <property type="match status" value="1"/>
</dbReference>
<comment type="similarity">
    <text evidence="3">Belongs to the HPF1 family.</text>
</comment>
<accession>A0A8B7MYU4</accession>
<feature type="region of interest" description="Disordered" evidence="6">
    <location>
        <begin position="61"/>
        <end position="102"/>
    </location>
</feature>
<dbReference type="CTD" id="54969"/>
<dbReference type="GO" id="GO:0005694">
    <property type="term" value="C:chromosome"/>
    <property type="evidence" value="ECO:0007669"/>
    <property type="project" value="UniProtKB-SubCell"/>
</dbReference>
<dbReference type="Proteomes" id="UP000694843">
    <property type="component" value="Unplaced"/>
</dbReference>
<dbReference type="KEGG" id="hazt:108664369"/>